<dbReference type="Pfam" id="PF04389">
    <property type="entry name" value="Peptidase_M28"/>
    <property type="match status" value="1"/>
</dbReference>
<organism evidence="3 4">
    <name type="scientific">Cecembia lonarensis (strain CCUG 58316 / KCTC 22772 / LW9)</name>
    <dbReference type="NCBI Taxonomy" id="1225176"/>
    <lineage>
        <taxon>Bacteria</taxon>
        <taxon>Pseudomonadati</taxon>
        <taxon>Bacteroidota</taxon>
        <taxon>Cytophagia</taxon>
        <taxon>Cytophagales</taxon>
        <taxon>Cyclobacteriaceae</taxon>
        <taxon>Cecembia</taxon>
    </lineage>
</organism>
<evidence type="ECO:0000313" key="3">
    <source>
        <dbReference type="EMBL" id="EKB47678.1"/>
    </source>
</evidence>
<accession>K1LBE3</accession>
<dbReference type="InterPro" id="IPR007484">
    <property type="entry name" value="Peptidase_M28"/>
</dbReference>
<dbReference type="RefSeq" id="WP_009186727.1">
    <property type="nucleotide sequence ID" value="NZ_AMGM01000101.1"/>
</dbReference>
<proteinExistence type="predicted"/>
<dbReference type="GO" id="GO:0006508">
    <property type="term" value="P:proteolysis"/>
    <property type="evidence" value="ECO:0007669"/>
    <property type="project" value="InterPro"/>
</dbReference>
<sequence>MTRYFTLLFCVFFTAISPLFAQENLQQRLERHVQILASDSLEGRGLGTEGREKAIRYIENEMREMGLQPFQGDSYIHHFDFKVGLVNLQGKNVVGLIPGTDPKLKEEYIVIGAHFDHLGYNMAADGTKTIFPGADDNASGVAGILEMARLILASDEQPKRSLVFIAFDAEESGLIGAEYFVNAEKPFPNEAIKAMFSLDMIGMLSTVNTLELKGWRTLADAEELLDLAQDRNPIPLKGTAPLIERRTDTWPFGTIGIPSIYVNTGLKSPYHQPGDKADLLDYEGMAKITRFLTGLTLEMANAETLEPARNFNAKVAVYGKPLKFGAQFGIGSSRNINETSSYREFGLGAIEAGLYSRLRISRTFELAVSTLYDLNGSLIEGERFRRHSITVPALIRANSFTSEDGLFRMFSGVGPYFRQHVRQRLSEGAQESLGPLVELSDQEWGISLQFGFQVSRITVTTEWRSAVTQPFKLPGDTEIYNRNFRVGIGYEF</sequence>
<feature type="chain" id="PRO_5003850672" evidence="1">
    <location>
        <begin position="22"/>
        <end position="492"/>
    </location>
</feature>
<keyword evidence="3" id="KW-0378">Hydrolase</keyword>
<dbReference type="Proteomes" id="UP000004478">
    <property type="component" value="Unassembled WGS sequence"/>
</dbReference>
<dbReference type="EMBL" id="AMGM01000101">
    <property type="protein sequence ID" value="EKB47678.1"/>
    <property type="molecule type" value="Genomic_DNA"/>
</dbReference>
<dbReference type="OrthoDB" id="1521787at2"/>
<feature type="domain" description="Peptidase M28" evidence="2">
    <location>
        <begin position="92"/>
        <end position="291"/>
    </location>
</feature>
<reference evidence="3 4" key="1">
    <citation type="journal article" date="2012" name="J. Bacteriol.">
        <title>Draft Genome Sequence of Cecembia lonarensis Strain LW9T, Isolated from Lonar Lake, a Haloalkaline Lake in India.</title>
        <authorList>
            <person name="Shivaji S."/>
            <person name="Ara S."/>
            <person name="Singh A."/>
            <person name="Pinnaka A.K."/>
        </authorList>
    </citation>
    <scope>NUCLEOTIDE SEQUENCE [LARGE SCALE GENOMIC DNA]</scope>
    <source>
        <strain evidence="3 4">LW9</strain>
    </source>
</reference>
<evidence type="ECO:0000259" key="2">
    <source>
        <dbReference type="Pfam" id="PF04389"/>
    </source>
</evidence>
<dbReference type="Gene3D" id="3.40.630.10">
    <property type="entry name" value="Zn peptidases"/>
    <property type="match status" value="1"/>
</dbReference>
<dbReference type="AlphaFoldDB" id="K1LBE3"/>
<dbReference type="EC" id="3.4.11.10" evidence="3"/>
<protein>
    <submittedName>
        <fullName evidence="3">Bacterial leucyl aminopeptidase</fullName>
        <ecNumber evidence="3">3.4.11.10</ecNumber>
    </submittedName>
</protein>
<evidence type="ECO:0000256" key="1">
    <source>
        <dbReference type="SAM" id="SignalP"/>
    </source>
</evidence>
<feature type="signal peptide" evidence="1">
    <location>
        <begin position="1"/>
        <end position="21"/>
    </location>
</feature>
<name>K1LBE3_CECL9</name>
<dbReference type="PANTHER" id="PTHR12147:SF26">
    <property type="entry name" value="PEPTIDASE M28 DOMAIN-CONTAINING PROTEIN"/>
    <property type="match status" value="1"/>
</dbReference>
<dbReference type="GO" id="GO:0004177">
    <property type="term" value="F:aminopeptidase activity"/>
    <property type="evidence" value="ECO:0007669"/>
    <property type="project" value="UniProtKB-KW"/>
</dbReference>
<gene>
    <name evidence="3" type="ORF">B879_03714</name>
</gene>
<dbReference type="PATRIC" id="fig|1225176.3.peg.3949"/>
<evidence type="ECO:0000313" key="4">
    <source>
        <dbReference type="Proteomes" id="UP000004478"/>
    </source>
</evidence>
<keyword evidence="3" id="KW-0031">Aminopeptidase</keyword>
<keyword evidence="1" id="KW-0732">Signal</keyword>
<keyword evidence="3" id="KW-0645">Protease</keyword>
<keyword evidence="4" id="KW-1185">Reference proteome</keyword>
<comment type="caution">
    <text evidence="3">The sequence shown here is derived from an EMBL/GenBank/DDBJ whole genome shotgun (WGS) entry which is preliminary data.</text>
</comment>
<dbReference type="SUPFAM" id="SSF53187">
    <property type="entry name" value="Zn-dependent exopeptidases"/>
    <property type="match status" value="1"/>
</dbReference>
<dbReference type="InterPro" id="IPR045175">
    <property type="entry name" value="M28_fam"/>
</dbReference>
<dbReference type="GO" id="GO:0008235">
    <property type="term" value="F:metalloexopeptidase activity"/>
    <property type="evidence" value="ECO:0007669"/>
    <property type="project" value="InterPro"/>
</dbReference>
<dbReference type="PANTHER" id="PTHR12147">
    <property type="entry name" value="METALLOPEPTIDASE M28 FAMILY MEMBER"/>
    <property type="match status" value="1"/>
</dbReference>